<accession>A0A7M7JTS7</accession>
<sequence>MSLSVLKKAALLMGDLEHTEKTKKSAAKQINRVKLVKLSSIEKRTRKLVEEIRKKRQKNYMKANIERIKRYSTKIDSYSKKILSNDLVRERLFKNNRDFISVKDSDKDKEEETSVFTDEDFKRFEEEYNIHFTKRAKERAEFRKMLN</sequence>
<proteinExistence type="predicted"/>
<evidence type="ECO:0000313" key="1">
    <source>
        <dbReference type="EnsemblMetazoa" id="XP_022651044"/>
    </source>
</evidence>
<protein>
    <recommendedName>
        <fullName evidence="3">40S ribosomal protein S19-binding protein 1</fullName>
    </recommendedName>
</protein>
<name>A0A7M7JTS7_VARDE</name>
<dbReference type="OMA" id="HSMMHRS"/>
<dbReference type="KEGG" id="vde:111246168"/>
<dbReference type="Pfam" id="PF15684">
    <property type="entry name" value="AROS"/>
    <property type="match status" value="1"/>
</dbReference>
<keyword evidence="2" id="KW-1185">Reference proteome</keyword>
<dbReference type="InterPro" id="IPR023262">
    <property type="entry name" value="AROS"/>
</dbReference>
<evidence type="ECO:0000313" key="2">
    <source>
        <dbReference type="Proteomes" id="UP000594260"/>
    </source>
</evidence>
<dbReference type="AlphaFoldDB" id="A0A7M7JTS7"/>
<dbReference type="GeneID" id="111246168"/>
<dbReference type="RefSeq" id="XP_022651044.1">
    <property type="nucleotide sequence ID" value="XM_022795309.1"/>
</dbReference>
<dbReference type="OrthoDB" id="6493910at2759"/>
<reference evidence="1" key="1">
    <citation type="submission" date="2021-01" db="UniProtKB">
        <authorList>
            <consortium name="EnsemblMetazoa"/>
        </authorList>
    </citation>
    <scope>IDENTIFICATION</scope>
</reference>
<dbReference type="InParanoid" id="A0A7M7JTS7"/>
<dbReference type="Proteomes" id="UP000594260">
    <property type="component" value="Unplaced"/>
</dbReference>
<evidence type="ECO:0008006" key="3">
    <source>
        <dbReference type="Google" id="ProtNLM"/>
    </source>
</evidence>
<dbReference type="EnsemblMetazoa" id="XM_022795309">
    <property type="protein sequence ID" value="XP_022651044"/>
    <property type="gene ID" value="LOC111246168"/>
</dbReference>
<organism evidence="1 2">
    <name type="scientific">Varroa destructor</name>
    <name type="common">Honeybee mite</name>
    <dbReference type="NCBI Taxonomy" id="109461"/>
    <lineage>
        <taxon>Eukaryota</taxon>
        <taxon>Metazoa</taxon>
        <taxon>Ecdysozoa</taxon>
        <taxon>Arthropoda</taxon>
        <taxon>Chelicerata</taxon>
        <taxon>Arachnida</taxon>
        <taxon>Acari</taxon>
        <taxon>Parasitiformes</taxon>
        <taxon>Mesostigmata</taxon>
        <taxon>Gamasina</taxon>
        <taxon>Dermanyssoidea</taxon>
        <taxon>Varroidae</taxon>
        <taxon>Varroa</taxon>
    </lineage>
</organism>